<dbReference type="AlphaFoldDB" id="A0A917DV09"/>
<evidence type="ECO:0000313" key="3">
    <source>
        <dbReference type="Proteomes" id="UP000609064"/>
    </source>
</evidence>
<dbReference type="Proteomes" id="UP000609064">
    <property type="component" value="Unassembled WGS sequence"/>
</dbReference>
<sequence>MQNSKLIIHFALAIFLSVFLFSFNNISDDSDYEKEIKTWHQNRIEGLKKENGWLNLAGLFWLEEGRNSFGGNTENKIVFPKDRSKAFLGDIILSKGEVFVETKADAEVFNENDKVEKLKLFPAEKSIVLKHNSLRWFVIKRGDRYAIRLRDLESPFLKEFHGIETFKIDPKWKLKAKFVPTEGKKIAILDVTGQTSQQDSPGVLAFTIDGKEYKLDALKEGDEFFIIFGDKTNKKETYGAGRFVYAAKPDADGYTYIDFNKAYNPPCAFTPYATCPLPPKQNLLPIEIKAGEKNYGNH</sequence>
<dbReference type="Pfam" id="PF07920">
    <property type="entry name" value="DUF1684"/>
    <property type="match status" value="1"/>
</dbReference>
<keyword evidence="1" id="KW-1133">Transmembrane helix</keyword>
<organism evidence="2 3">
    <name type="scientific">Emticicia aquatilis</name>
    <dbReference type="NCBI Taxonomy" id="1537369"/>
    <lineage>
        <taxon>Bacteria</taxon>
        <taxon>Pseudomonadati</taxon>
        <taxon>Bacteroidota</taxon>
        <taxon>Cytophagia</taxon>
        <taxon>Cytophagales</taxon>
        <taxon>Leadbetterellaceae</taxon>
        <taxon>Emticicia</taxon>
    </lineage>
</organism>
<evidence type="ECO:0008006" key="4">
    <source>
        <dbReference type="Google" id="ProtNLM"/>
    </source>
</evidence>
<dbReference type="PANTHER" id="PTHR41913">
    <property type="entry name" value="DUF1684 DOMAIN-CONTAINING PROTEIN"/>
    <property type="match status" value="1"/>
</dbReference>
<evidence type="ECO:0000256" key="1">
    <source>
        <dbReference type="SAM" id="Phobius"/>
    </source>
</evidence>
<gene>
    <name evidence="2" type="ORF">GCM10011514_42270</name>
</gene>
<dbReference type="PANTHER" id="PTHR41913:SF1">
    <property type="entry name" value="DUF1684 DOMAIN-CONTAINING PROTEIN"/>
    <property type="match status" value="1"/>
</dbReference>
<evidence type="ECO:0000313" key="2">
    <source>
        <dbReference type="EMBL" id="GGD73696.1"/>
    </source>
</evidence>
<feature type="transmembrane region" description="Helical" evidence="1">
    <location>
        <begin position="6"/>
        <end position="26"/>
    </location>
</feature>
<dbReference type="InterPro" id="IPR012467">
    <property type="entry name" value="DUF1684"/>
</dbReference>
<accession>A0A917DV09</accession>
<proteinExistence type="predicted"/>
<dbReference type="EMBL" id="BMKK01000010">
    <property type="protein sequence ID" value="GGD73696.1"/>
    <property type="molecule type" value="Genomic_DNA"/>
</dbReference>
<keyword evidence="3" id="KW-1185">Reference proteome</keyword>
<keyword evidence="1" id="KW-0472">Membrane</keyword>
<keyword evidence="1" id="KW-0812">Transmembrane</keyword>
<dbReference type="RefSeq" id="WP_188769134.1">
    <property type="nucleotide sequence ID" value="NZ_BMKK01000010.1"/>
</dbReference>
<name>A0A917DV09_9BACT</name>
<reference evidence="2" key="2">
    <citation type="submission" date="2020-09" db="EMBL/GenBank/DDBJ databases">
        <authorList>
            <person name="Sun Q."/>
            <person name="Zhou Y."/>
        </authorList>
    </citation>
    <scope>NUCLEOTIDE SEQUENCE</scope>
    <source>
        <strain evidence="2">CGMCC 1.15958</strain>
    </source>
</reference>
<comment type="caution">
    <text evidence="2">The sequence shown here is derived from an EMBL/GenBank/DDBJ whole genome shotgun (WGS) entry which is preliminary data.</text>
</comment>
<protein>
    <recommendedName>
        <fullName evidence="4">DUF1684 domain-containing protein</fullName>
    </recommendedName>
</protein>
<reference evidence="2" key="1">
    <citation type="journal article" date="2014" name="Int. J. Syst. Evol. Microbiol.">
        <title>Complete genome sequence of Corynebacterium casei LMG S-19264T (=DSM 44701T), isolated from a smear-ripened cheese.</title>
        <authorList>
            <consortium name="US DOE Joint Genome Institute (JGI-PGF)"/>
            <person name="Walter F."/>
            <person name="Albersmeier A."/>
            <person name="Kalinowski J."/>
            <person name="Ruckert C."/>
        </authorList>
    </citation>
    <scope>NUCLEOTIDE SEQUENCE</scope>
    <source>
        <strain evidence="2">CGMCC 1.15958</strain>
    </source>
</reference>